<dbReference type="Proteomes" id="UP000770015">
    <property type="component" value="Unassembled WGS sequence"/>
</dbReference>
<comment type="caution">
    <text evidence="2">The sequence shown here is derived from an EMBL/GenBank/DDBJ whole genome shotgun (WGS) entry which is preliminary data.</text>
</comment>
<evidence type="ECO:0000313" key="2">
    <source>
        <dbReference type="EMBL" id="KAH6683686.1"/>
    </source>
</evidence>
<evidence type="ECO:0000256" key="1">
    <source>
        <dbReference type="SAM" id="MobiDB-lite"/>
    </source>
</evidence>
<dbReference type="EMBL" id="JAGSXJ010000017">
    <property type="protein sequence ID" value="KAH6683686.1"/>
    <property type="molecule type" value="Genomic_DNA"/>
</dbReference>
<evidence type="ECO:0000313" key="3">
    <source>
        <dbReference type="Proteomes" id="UP000770015"/>
    </source>
</evidence>
<reference evidence="2" key="1">
    <citation type="journal article" date="2021" name="Nat. Commun.">
        <title>Genetic determinants of endophytism in the Arabidopsis root mycobiome.</title>
        <authorList>
            <person name="Mesny F."/>
            <person name="Miyauchi S."/>
            <person name="Thiergart T."/>
            <person name="Pickel B."/>
            <person name="Atanasova L."/>
            <person name="Karlsson M."/>
            <person name="Huettel B."/>
            <person name="Barry K.W."/>
            <person name="Haridas S."/>
            <person name="Chen C."/>
            <person name="Bauer D."/>
            <person name="Andreopoulos W."/>
            <person name="Pangilinan J."/>
            <person name="LaButti K."/>
            <person name="Riley R."/>
            <person name="Lipzen A."/>
            <person name="Clum A."/>
            <person name="Drula E."/>
            <person name="Henrissat B."/>
            <person name="Kohler A."/>
            <person name="Grigoriev I.V."/>
            <person name="Martin F.M."/>
            <person name="Hacquard S."/>
        </authorList>
    </citation>
    <scope>NUCLEOTIDE SEQUENCE</scope>
    <source>
        <strain evidence="2">MPI-SDFR-AT-0117</strain>
    </source>
</reference>
<name>A0A9P9A6Y2_9PEZI</name>
<organism evidence="2 3">
    <name type="scientific">Plectosphaerella plurivora</name>
    <dbReference type="NCBI Taxonomy" id="936078"/>
    <lineage>
        <taxon>Eukaryota</taxon>
        <taxon>Fungi</taxon>
        <taxon>Dikarya</taxon>
        <taxon>Ascomycota</taxon>
        <taxon>Pezizomycotina</taxon>
        <taxon>Sordariomycetes</taxon>
        <taxon>Hypocreomycetidae</taxon>
        <taxon>Glomerellales</taxon>
        <taxon>Plectosphaerellaceae</taxon>
        <taxon>Plectosphaerella</taxon>
    </lineage>
</organism>
<keyword evidence="3" id="KW-1185">Reference proteome</keyword>
<sequence>MTPAYCSNFYTFVQCRNFTTEFGARCGPCNNHGRGRAMKEDGLSRRGSVFSDVDSENESDDSWSNIQMLNAQNLSQHTAQEDKARARVA</sequence>
<dbReference type="AlphaFoldDB" id="A0A9P9A6Y2"/>
<proteinExistence type="predicted"/>
<gene>
    <name evidence="2" type="ORF">F5X68DRAFT_23431</name>
</gene>
<feature type="region of interest" description="Disordered" evidence="1">
    <location>
        <begin position="35"/>
        <end position="62"/>
    </location>
</feature>
<accession>A0A9P9A6Y2</accession>
<protein>
    <submittedName>
        <fullName evidence="2">Uncharacterized protein</fullName>
    </submittedName>
</protein>
<dbReference type="OrthoDB" id="206201at2759"/>